<evidence type="ECO:0000256" key="3">
    <source>
        <dbReference type="ARBA" id="ARBA00012949"/>
    </source>
</evidence>
<sequence>MESHRQEGILFGVVWIILSALGEWAARIVIRHNPLYYTASNIGLMVEHAFDFIVVVLIPVFAFVALGIVWAMIRFHVKKGQRVELPTQWARTNRWFVGIWVVGTALINILFVLHPTTTATEHFFAIENPSTPQNRHALVVDVTARQWEWIFSYPQYGLTQTVNRNGQDLLELPVNHVVKLELRSYDPFHTYDQYADVIHSFWVPSWGIKEDVIPGETRTLYITPTRITSYAQNPMSRVQCAEVCGPGHPWMEAPLQVVSTAAFHRWIAQQQALQAHP</sequence>
<keyword evidence="5 15" id="KW-0812">Transmembrane</keyword>
<keyword evidence="11 15" id="KW-0472">Membrane</keyword>
<evidence type="ECO:0000256" key="1">
    <source>
        <dbReference type="ARBA" id="ARBA00004141"/>
    </source>
</evidence>
<evidence type="ECO:0000256" key="14">
    <source>
        <dbReference type="ARBA" id="ARBA00047816"/>
    </source>
</evidence>
<evidence type="ECO:0000256" key="5">
    <source>
        <dbReference type="ARBA" id="ARBA00022692"/>
    </source>
</evidence>
<keyword evidence="6" id="KW-0479">Metal-binding</keyword>
<comment type="caution">
    <text evidence="17">The sequence shown here is derived from an EMBL/GenBank/DDBJ whole genome shotgun (WGS) entry which is preliminary data.</text>
</comment>
<evidence type="ECO:0000256" key="6">
    <source>
        <dbReference type="ARBA" id="ARBA00022723"/>
    </source>
</evidence>
<dbReference type="InterPro" id="IPR045187">
    <property type="entry name" value="CcO_II"/>
</dbReference>
<dbReference type="EC" id="7.1.1.9" evidence="3"/>
<evidence type="ECO:0000256" key="4">
    <source>
        <dbReference type="ARBA" id="ARBA00022448"/>
    </source>
</evidence>
<comment type="catalytic activity">
    <reaction evidence="14">
        <text>4 Fe(II)-[cytochrome c] + O2 + 8 H(+)(in) = 4 Fe(III)-[cytochrome c] + 2 H2O + 4 H(+)(out)</text>
        <dbReference type="Rhea" id="RHEA:11436"/>
        <dbReference type="Rhea" id="RHEA-COMP:10350"/>
        <dbReference type="Rhea" id="RHEA-COMP:14399"/>
        <dbReference type="ChEBI" id="CHEBI:15377"/>
        <dbReference type="ChEBI" id="CHEBI:15378"/>
        <dbReference type="ChEBI" id="CHEBI:15379"/>
        <dbReference type="ChEBI" id="CHEBI:29033"/>
        <dbReference type="ChEBI" id="CHEBI:29034"/>
        <dbReference type="EC" id="7.1.1.9"/>
    </reaction>
</comment>
<proteinExistence type="inferred from homology"/>
<evidence type="ECO:0000256" key="13">
    <source>
        <dbReference type="ARBA" id="ARBA00031399"/>
    </source>
</evidence>
<feature type="domain" description="Cytochrome oxidase subunit II copper A binding" evidence="16">
    <location>
        <begin position="135"/>
        <end position="269"/>
    </location>
</feature>
<evidence type="ECO:0000256" key="15">
    <source>
        <dbReference type="SAM" id="Phobius"/>
    </source>
</evidence>
<dbReference type="Gene3D" id="2.60.40.420">
    <property type="entry name" value="Cupredoxins - blue copper proteins"/>
    <property type="match status" value="1"/>
</dbReference>
<keyword evidence="8" id="KW-0249">Electron transport</keyword>
<evidence type="ECO:0000256" key="7">
    <source>
        <dbReference type="ARBA" id="ARBA00022967"/>
    </source>
</evidence>
<keyword evidence="4" id="KW-0813">Transport</keyword>
<dbReference type="Gene3D" id="1.10.287.90">
    <property type="match status" value="1"/>
</dbReference>
<dbReference type="Proteomes" id="UP000242699">
    <property type="component" value="Unassembled WGS sequence"/>
</dbReference>
<feature type="transmembrane region" description="Helical" evidence="15">
    <location>
        <begin position="9"/>
        <end position="30"/>
    </location>
</feature>
<evidence type="ECO:0000259" key="16">
    <source>
        <dbReference type="PROSITE" id="PS50857"/>
    </source>
</evidence>
<keyword evidence="7" id="KW-1278">Translocase</keyword>
<dbReference type="Pfam" id="PF00116">
    <property type="entry name" value="COX2"/>
    <property type="match status" value="1"/>
</dbReference>
<dbReference type="SUPFAM" id="SSF49503">
    <property type="entry name" value="Cupredoxins"/>
    <property type="match status" value="1"/>
</dbReference>
<comment type="subcellular location">
    <subcellularLocation>
        <location evidence="1">Membrane</location>
        <topology evidence="1">Multi-pass membrane protein</topology>
    </subcellularLocation>
</comment>
<dbReference type="PANTHER" id="PTHR22888">
    <property type="entry name" value="CYTOCHROME C OXIDASE, SUBUNIT II"/>
    <property type="match status" value="1"/>
</dbReference>
<dbReference type="PROSITE" id="PS50857">
    <property type="entry name" value="COX2_CUA"/>
    <property type="match status" value="1"/>
</dbReference>
<organism evidence="17 18">
    <name type="scientific">Sulfobacillus benefaciens</name>
    <dbReference type="NCBI Taxonomy" id="453960"/>
    <lineage>
        <taxon>Bacteria</taxon>
        <taxon>Bacillati</taxon>
        <taxon>Bacillota</taxon>
        <taxon>Clostridia</taxon>
        <taxon>Eubacteriales</taxon>
        <taxon>Clostridiales Family XVII. Incertae Sedis</taxon>
        <taxon>Sulfobacillus</taxon>
    </lineage>
</organism>
<keyword evidence="10" id="KW-0186">Copper</keyword>
<gene>
    <name evidence="17" type="ORF">C7B43_15150</name>
</gene>
<feature type="transmembrane region" description="Helical" evidence="15">
    <location>
        <begin position="50"/>
        <end position="73"/>
    </location>
</feature>
<evidence type="ECO:0000256" key="8">
    <source>
        <dbReference type="ARBA" id="ARBA00022982"/>
    </source>
</evidence>
<dbReference type="InterPro" id="IPR002429">
    <property type="entry name" value="CcO_II-like_C"/>
</dbReference>
<protein>
    <recommendedName>
        <fullName evidence="3">cytochrome-c oxidase</fullName>
        <ecNumber evidence="3">7.1.1.9</ecNumber>
    </recommendedName>
    <alternativeName>
        <fullName evidence="13">Cytochrome aa3 subunit 2</fullName>
    </alternativeName>
</protein>
<dbReference type="InterPro" id="IPR001505">
    <property type="entry name" value="Copper_CuA"/>
</dbReference>
<comment type="function">
    <text evidence="12">Subunits I and II form the functional core of the enzyme complex. Electrons originating in cytochrome c are transferred via heme a and Cu(A) to the binuclear center formed by heme a3 and Cu(B).</text>
</comment>
<dbReference type="GO" id="GO:0016020">
    <property type="term" value="C:membrane"/>
    <property type="evidence" value="ECO:0007669"/>
    <property type="project" value="UniProtKB-SubCell"/>
</dbReference>
<dbReference type="PANTHER" id="PTHR22888:SF9">
    <property type="entry name" value="CYTOCHROME C OXIDASE SUBUNIT 2"/>
    <property type="match status" value="1"/>
</dbReference>
<evidence type="ECO:0000256" key="10">
    <source>
        <dbReference type="ARBA" id="ARBA00023008"/>
    </source>
</evidence>
<accession>A0A2T2WV16</accession>
<reference evidence="17 18" key="1">
    <citation type="journal article" date="2014" name="BMC Genomics">
        <title>Comparison of environmental and isolate Sulfobacillus genomes reveals diverse carbon, sulfur, nitrogen, and hydrogen metabolisms.</title>
        <authorList>
            <person name="Justice N.B."/>
            <person name="Norman A."/>
            <person name="Brown C.T."/>
            <person name="Singh A."/>
            <person name="Thomas B.C."/>
            <person name="Banfield J.F."/>
        </authorList>
    </citation>
    <scope>NUCLEOTIDE SEQUENCE [LARGE SCALE GENOMIC DNA]</scope>
    <source>
        <strain evidence="17">AMDSBA1</strain>
    </source>
</reference>
<dbReference type="GO" id="GO:0042773">
    <property type="term" value="P:ATP synthesis coupled electron transport"/>
    <property type="evidence" value="ECO:0007669"/>
    <property type="project" value="TreeGrafter"/>
</dbReference>
<comment type="similarity">
    <text evidence="2">Belongs to the cytochrome c oxidase subunit 2 family.</text>
</comment>
<dbReference type="GO" id="GO:0005507">
    <property type="term" value="F:copper ion binding"/>
    <property type="evidence" value="ECO:0007669"/>
    <property type="project" value="InterPro"/>
</dbReference>
<keyword evidence="9 15" id="KW-1133">Transmembrane helix</keyword>
<evidence type="ECO:0000256" key="2">
    <source>
        <dbReference type="ARBA" id="ARBA00007866"/>
    </source>
</evidence>
<dbReference type="InterPro" id="IPR008972">
    <property type="entry name" value="Cupredoxin"/>
</dbReference>
<dbReference type="EMBL" id="PXYT01000043">
    <property type="protein sequence ID" value="PSR26075.1"/>
    <property type="molecule type" value="Genomic_DNA"/>
</dbReference>
<evidence type="ECO:0000256" key="12">
    <source>
        <dbReference type="ARBA" id="ARBA00024688"/>
    </source>
</evidence>
<evidence type="ECO:0000313" key="18">
    <source>
        <dbReference type="Proteomes" id="UP000242699"/>
    </source>
</evidence>
<dbReference type="GO" id="GO:0004129">
    <property type="term" value="F:cytochrome-c oxidase activity"/>
    <property type="evidence" value="ECO:0007669"/>
    <property type="project" value="UniProtKB-EC"/>
</dbReference>
<evidence type="ECO:0000313" key="17">
    <source>
        <dbReference type="EMBL" id="PSR26075.1"/>
    </source>
</evidence>
<dbReference type="InterPro" id="IPR036257">
    <property type="entry name" value="Cyt_c_oxidase_su2_TM_sf"/>
</dbReference>
<dbReference type="AlphaFoldDB" id="A0A2T2WV16"/>
<evidence type="ECO:0000256" key="9">
    <source>
        <dbReference type="ARBA" id="ARBA00022989"/>
    </source>
</evidence>
<name>A0A2T2WV16_9FIRM</name>
<dbReference type="PROSITE" id="PS00078">
    <property type="entry name" value="COX2"/>
    <property type="match status" value="1"/>
</dbReference>
<feature type="transmembrane region" description="Helical" evidence="15">
    <location>
        <begin position="94"/>
        <end position="113"/>
    </location>
</feature>
<evidence type="ECO:0000256" key="11">
    <source>
        <dbReference type="ARBA" id="ARBA00023136"/>
    </source>
</evidence>